<dbReference type="STRING" id="1884261.A0A5C3Q0U0"/>
<dbReference type="GO" id="GO:0016020">
    <property type="term" value="C:membrane"/>
    <property type="evidence" value="ECO:0007669"/>
    <property type="project" value="InterPro"/>
</dbReference>
<feature type="transmembrane region" description="Helical" evidence="1">
    <location>
        <begin position="438"/>
        <end position="462"/>
    </location>
</feature>
<dbReference type="PANTHER" id="PTHR21329">
    <property type="entry name" value="PHOSPHATIDYLINOSITOL N-ACETYLGLUCOSAMINYLTRANSFERASE SUBUNIT Q-RELATED"/>
    <property type="match status" value="1"/>
</dbReference>
<evidence type="ECO:0000256" key="1">
    <source>
        <dbReference type="SAM" id="Phobius"/>
    </source>
</evidence>
<feature type="transmembrane region" description="Helical" evidence="1">
    <location>
        <begin position="468"/>
        <end position="492"/>
    </location>
</feature>
<dbReference type="Proteomes" id="UP000305067">
    <property type="component" value="Unassembled WGS sequence"/>
</dbReference>
<sequence>MDRATTTSTTVFWPEDVKTPGICFGWDEPCICVAGTAKSVDSLQAALHRLKDAQTVFGTGPKVLGRCTLRNDSTTSKRRYPPLELNFIFIPGNYTIVYYKRHETRSLRFYSLHPFLNLDTDAGNAPASAAKPSLLDYDFTAPKPKSTSALNPVVITQFNAAKMLDNNLQRAPASFASRLNIITGFESVVALGSGVTSVLSSMVSSVCSAPIPKLGFGFPTVLLRDISSTAQQLDVRMEQIDYLTHQAEALKSGVERASVAPYAARYVNFYNTIWLILNDVTIGTAVGTFIRENDRVLSALIGRYTKTYLIEWVQWVLIWLDTWPAGLKLNTELSRFYTQMFTGLVTIWGTSFTHLTPYLPTLLTLLSFFSSFGLATTLSLTADLFALFTGHIYICYLISTSIYRFQLSTLTSLWNLFRGKRYNVLRKRMDSYEYEMDQLLFGTILFMVVSFLFPTVVVYHALFASLRFLSVLVYASMETVVAFMNHFPLFAIMLRVKDSARLPGGVYFTIHTEPNGGRETYMVLRNQPITFGSIFFQYLRLWSRLSAHYNPLRLLGMVVRGEYVGVIPRWSMRYGRRGRAV</sequence>
<dbReference type="EMBL" id="ML178880">
    <property type="protein sequence ID" value="TFK95592.1"/>
    <property type="molecule type" value="Genomic_DNA"/>
</dbReference>
<dbReference type="GO" id="GO:0016740">
    <property type="term" value="F:transferase activity"/>
    <property type="evidence" value="ECO:0007669"/>
    <property type="project" value="UniProtKB-KW"/>
</dbReference>
<gene>
    <name evidence="2" type="ORF">BDV98DRAFT_598457</name>
</gene>
<protein>
    <submittedName>
        <fullName evidence="2">N-acetylglucosaminyl transferase component-domain-containing protein</fullName>
    </submittedName>
</protein>
<feature type="transmembrane region" description="Helical" evidence="1">
    <location>
        <begin position="336"/>
        <end position="355"/>
    </location>
</feature>
<dbReference type="GO" id="GO:0006506">
    <property type="term" value="P:GPI anchor biosynthetic process"/>
    <property type="evidence" value="ECO:0007669"/>
    <property type="project" value="InterPro"/>
</dbReference>
<name>A0A5C3Q0U0_9AGAR</name>
<dbReference type="GO" id="GO:0005783">
    <property type="term" value="C:endoplasmic reticulum"/>
    <property type="evidence" value="ECO:0007669"/>
    <property type="project" value="TreeGrafter"/>
</dbReference>
<dbReference type="OrthoDB" id="70250at2759"/>
<organism evidence="2 3">
    <name type="scientific">Pterulicium gracile</name>
    <dbReference type="NCBI Taxonomy" id="1884261"/>
    <lineage>
        <taxon>Eukaryota</taxon>
        <taxon>Fungi</taxon>
        <taxon>Dikarya</taxon>
        <taxon>Basidiomycota</taxon>
        <taxon>Agaricomycotina</taxon>
        <taxon>Agaricomycetes</taxon>
        <taxon>Agaricomycetidae</taxon>
        <taxon>Agaricales</taxon>
        <taxon>Pleurotineae</taxon>
        <taxon>Pterulaceae</taxon>
        <taxon>Pterulicium</taxon>
    </lineage>
</organism>
<dbReference type="AlphaFoldDB" id="A0A5C3Q0U0"/>
<reference evidence="2 3" key="1">
    <citation type="journal article" date="2019" name="Nat. Ecol. Evol.">
        <title>Megaphylogeny resolves global patterns of mushroom evolution.</title>
        <authorList>
            <person name="Varga T."/>
            <person name="Krizsan K."/>
            <person name="Foldi C."/>
            <person name="Dima B."/>
            <person name="Sanchez-Garcia M."/>
            <person name="Sanchez-Ramirez S."/>
            <person name="Szollosi G.J."/>
            <person name="Szarkandi J.G."/>
            <person name="Papp V."/>
            <person name="Albert L."/>
            <person name="Andreopoulos W."/>
            <person name="Angelini C."/>
            <person name="Antonin V."/>
            <person name="Barry K.W."/>
            <person name="Bougher N.L."/>
            <person name="Buchanan P."/>
            <person name="Buyck B."/>
            <person name="Bense V."/>
            <person name="Catcheside P."/>
            <person name="Chovatia M."/>
            <person name="Cooper J."/>
            <person name="Damon W."/>
            <person name="Desjardin D."/>
            <person name="Finy P."/>
            <person name="Geml J."/>
            <person name="Haridas S."/>
            <person name="Hughes K."/>
            <person name="Justo A."/>
            <person name="Karasinski D."/>
            <person name="Kautmanova I."/>
            <person name="Kiss B."/>
            <person name="Kocsube S."/>
            <person name="Kotiranta H."/>
            <person name="LaButti K.M."/>
            <person name="Lechner B.E."/>
            <person name="Liimatainen K."/>
            <person name="Lipzen A."/>
            <person name="Lukacs Z."/>
            <person name="Mihaltcheva S."/>
            <person name="Morgado L.N."/>
            <person name="Niskanen T."/>
            <person name="Noordeloos M.E."/>
            <person name="Ohm R.A."/>
            <person name="Ortiz-Santana B."/>
            <person name="Ovrebo C."/>
            <person name="Racz N."/>
            <person name="Riley R."/>
            <person name="Savchenko A."/>
            <person name="Shiryaev A."/>
            <person name="Soop K."/>
            <person name="Spirin V."/>
            <person name="Szebenyi C."/>
            <person name="Tomsovsky M."/>
            <person name="Tulloss R.E."/>
            <person name="Uehling J."/>
            <person name="Grigoriev I.V."/>
            <person name="Vagvolgyi C."/>
            <person name="Papp T."/>
            <person name="Martin F.M."/>
            <person name="Miettinen O."/>
            <person name="Hibbett D.S."/>
            <person name="Nagy L.G."/>
        </authorList>
    </citation>
    <scope>NUCLEOTIDE SEQUENCE [LARGE SCALE GENOMIC DNA]</scope>
    <source>
        <strain evidence="2 3">CBS 309.79</strain>
    </source>
</reference>
<proteinExistence type="predicted"/>
<dbReference type="PANTHER" id="PTHR21329:SF3">
    <property type="entry name" value="PHOSPHATIDYLINOSITOL N-ACETYLGLUCOSAMINYLTRANSFERASE SUBUNIT Q"/>
    <property type="match status" value="1"/>
</dbReference>
<keyword evidence="3" id="KW-1185">Reference proteome</keyword>
<dbReference type="InterPro" id="IPR007720">
    <property type="entry name" value="PigQ/GPI1"/>
</dbReference>
<keyword evidence="1" id="KW-1133">Transmembrane helix</keyword>
<keyword evidence="1" id="KW-0472">Membrane</keyword>
<dbReference type="Pfam" id="PF05024">
    <property type="entry name" value="Gpi1"/>
    <property type="match status" value="1"/>
</dbReference>
<evidence type="ECO:0000313" key="2">
    <source>
        <dbReference type="EMBL" id="TFK95592.1"/>
    </source>
</evidence>
<evidence type="ECO:0000313" key="3">
    <source>
        <dbReference type="Proteomes" id="UP000305067"/>
    </source>
</evidence>
<keyword evidence="2" id="KW-0808">Transferase</keyword>
<feature type="transmembrane region" description="Helical" evidence="1">
    <location>
        <begin position="391"/>
        <end position="417"/>
    </location>
</feature>
<keyword evidence="1" id="KW-0812">Transmembrane</keyword>
<accession>A0A5C3Q0U0</accession>